<dbReference type="PROSITE" id="PS50003">
    <property type="entry name" value="PH_DOMAIN"/>
    <property type="match status" value="1"/>
</dbReference>
<dbReference type="SMART" id="SM00105">
    <property type="entry name" value="ArfGap"/>
    <property type="match status" value="1"/>
</dbReference>
<sequence length="1727" mass="191026">MGLREKVRPPGMRGEAELAVAKNVRVNEGNAKQEADPREDRQESPGQRRSAAGTLYIRPYLNSTGVQGSGGWRKGEVLRMRMDRLPSFLQDSCVQQSSPKDLHLTGEETWFKEVEVCHIPVEEITCDDINETEENATQPHEVVLRRPAHGLWLQGGRRALSMFVFPDDRLTQQGTRNNHQERFSRPPSVCMLEAANSSSISPPASFPNSQGCPDVFQRCRTRRAELRAIDGIKPDMPPSFNLLPHTQEEPPIRRSLKSSGKPRPVSMTVLELKEYREELTSHTSTSSLPRPGFRWKWFGRQTQLKDEMPVQTLARQKEPVVSKAEVPKSTFGSLRRTLSLRIRRNRNQAEQEDRTGRRRTSSIGEKSMQSAHPFSYLTGRTLAPTHEQDEEQGATQYIQFQSRGKVSVMEVPLRPAKLTQPTKQTLSEPSFWQLIANRFRRKEPLSGNRSEVCSESQTVGSHPPARNKKPDSVAIGTLPGSGFHKGQDSFVNSQEWTLSRSVPELKVVESLEIMDGELPNSCLDVQGIVGNLSSGKSALVHRYLTGTYVQEESPEGGRFKKEIVVDGQSYLLLIRDEGGPPELQFAAWVDAVVFVFSLEDEISFQTVYNYFLRLSSYRNAAEVPMVLVGTQDAISAANPRVIDDARARKLSNDLKRSTYYETCSTYGLNVERVFQDVAQKVVALRKKQQLSIGPCKSLPNSPSHSSVPAASIPSVHINQAANGGGAFSDYSSSVPSTPSISQREMRIETVAASNTPTPIRKQSKRRSNIFTISQQPRRSNTAREAVSRSAVSGSALRKRPLFFNPALPNFTVSIFKIPTQAPPPFFFNIHLACLSAGVKERQSHTHCTSNTTISDLTRQDPHVSFQPIAFKNQFTPNPIWMAQGDWLQLCASFPCPVSASPLLGSVKARPRETRCSPGARDGAEARHLPRLGARVAERAGVSTHDLLRSLEPDSRVGGMRGGWEESEGKREGPSSLSTDTCRRRARIRWLLTAGSHTYSPFDDTSFPSSHKQLGIFSHSEEMFVRFVRYGHFYVLHTAHQYTPHCTHTRVKAQLTHTLHIPDSTYLHAPIITLTYSLVSLQSRKASDQTKSNESKTDSIGSGRAIPIKQGISVFIEEQWEIDGETWSRGQEKLEAFEELGSQGLILMLAEGILLKRSGKSLNKEWKKKYVTLCDNGLLTYHPSLHDYMQNIHGKEIDLLRTTVKVPGKRPPRAVATVAPTASPKTNGLTKDRSTLQLGIGATGTPHSNSSSSLQSGGSAAAVALGNSKEGMHQRSFSVSSAEQWNEAVINTSAGLQRSWRQIYAVNLDPQTRNATSHTHRRALIYTLMIGPRGAVGKRSVEIETDVGVSAATCVAAGSSGAREANGVADPLSSTPSMSSATSPKLEPPPSPHANRKKHRRKKSTGITRPDGLSVGSEEQEESFEFIIVSLTGQMWHFEVSTFEERELWVQAIESQIFASLQSCESSKNKSRLGSQSDALTIQSIRNVRGNSFCADCDAPNPDWASLNLGALICIECSGMHRNLGTHLSRVRSLDLDDWPVELSMVMMAIGNAMANSVWEGCVERYSKPGVDSTREEKERWIRAKYEQKLFLVGLPQSDVPLGQQLLRAVVEDDLRMVVLLLAHGTKEEVNETYGDGDGRTALHLSCAMANVVITQLLIWYGVNVNSCDARGQTPLSYALQAESQECADILIQHGCPADAAVLSTATRHNPNINNNAQSALNRSVSIM</sequence>
<keyword evidence="9 20" id="KW-0863">Zinc-finger</keyword>
<dbReference type="CDD" id="cd04103">
    <property type="entry name" value="Centaurin_gamma"/>
    <property type="match status" value="1"/>
</dbReference>
<dbReference type="InterPro" id="IPR011993">
    <property type="entry name" value="PH-like_dom_sf"/>
</dbReference>
<name>A0A5A9N395_9TELE</name>
<feature type="region of interest" description="Disordered" evidence="21">
    <location>
        <begin position="445"/>
        <end position="473"/>
    </location>
</feature>
<dbReference type="SUPFAM" id="SSF50729">
    <property type="entry name" value="PH domain-like"/>
    <property type="match status" value="1"/>
</dbReference>
<dbReference type="InterPro" id="IPR001849">
    <property type="entry name" value="PH_domain"/>
</dbReference>
<evidence type="ECO:0000256" key="2">
    <source>
        <dbReference type="ARBA" id="ARBA00005430"/>
    </source>
</evidence>
<dbReference type="PANTHER" id="PTHR45819:SF2">
    <property type="entry name" value="ARF-GAP WITH GTPASE, ANK REPEAT AND PH DOMAIN-CONTAINING PROTEIN 3"/>
    <property type="match status" value="1"/>
</dbReference>
<comment type="similarity">
    <text evidence="2">Belongs to the centaurin gamma-like family.</text>
</comment>
<dbReference type="Proteomes" id="UP000324632">
    <property type="component" value="Chromosome 22"/>
</dbReference>
<evidence type="ECO:0000256" key="12">
    <source>
        <dbReference type="ARBA" id="ARBA00023134"/>
    </source>
</evidence>
<evidence type="ECO:0000256" key="17">
    <source>
        <dbReference type="ARBA" id="ARBA00080364"/>
    </source>
</evidence>
<dbReference type="FunFam" id="2.30.29.30:FF:000199">
    <property type="entry name" value="Arf-GAP with GTPase, ANK repeat and PH domain-containing protein 3"/>
    <property type="match status" value="1"/>
</dbReference>
<dbReference type="SMART" id="SM00233">
    <property type="entry name" value="PH"/>
    <property type="match status" value="1"/>
</dbReference>
<feature type="region of interest" description="Disordered" evidence="21">
    <location>
        <begin position="955"/>
        <end position="977"/>
    </location>
</feature>
<dbReference type="GO" id="GO:0003924">
    <property type="term" value="F:GTPase activity"/>
    <property type="evidence" value="ECO:0007669"/>
    <property type="project" value="InterPro"/>
</dbReference>
<reference evidence="24 25" key="1">
    <citation type="journal article" date="2019" name="Mol. Ecol. Resour.">
        <title>Chromosome-level genome assembly of Triplophysa tibetana, a fish adapted to the harsh high-altitude environment of the Tibetan Plateau.</title>
        <authorList>
            <person name="Yang X."/>
            <person name="Liu H."/>
            <person name="Ma Z."/>
            <person name="Zou Y."/>
            <person name="Zou M."/>
            <person name="Mao Y."/>
            <person name="Li X."/>
            <person name="Wang H."/>
            <person name="Chen T."/>
            <person name="Wang W."/>
            <person name="Yang R."/>
        </authorList>
    </citation>
    <scope>NUCLEOTIDE SEQUENCE [LARGE SCALE GENOMIC DNA]</scope>
    <source>
        <strain evidence="24">TTIB1903HZAU</strain>
        <tissue evidence="24">Muscle</tissue>
    </source>
</reference>
<dbReference type="SUPFAM" id="SSF52540">
    <property type="entry name" value="P-loop containing nucleoside triphosphate hydrolases"/>
    <property type="match status" value="1"/>
</dbReference>
<feature type="compositionally biased region" description="Low complexity" evidence="21">
    <location>
        <begin position="1372"/>
        <end position="1383"/>
    </location>
</feature>
<feature type="region of interest" description="Disordered" evidence="21">
    <location>
        <begin position="343"/>
        <end position="369"/>
    </location>
</feature>
<comment type="subunit">
    <text evidence="14">Interacts with PML. Interacts with expanded polyglutamine proteins.</text>
</comment>
<dbReference type="PROSITE" id="PS51421">
    <property type="entry name" value="RAS"/>
    <property type="match status" value="1"/>
</dbReference>
<proteinExistence type="inferred from homology"/>
<dbReference type="GO" id="GO:0005737">
    <property type="term" value="C:cytoplasm"/>
    <property type="evidence" value="ECO:0007669"/>
    <property type="project" value="UniProtKB-SubCell"/>
</dbReference>
<keyword evidence="3" id="KW-0343">GTPase activation</keyword>
<keyword evidence="8" id="KW-0547">Nucleotide-binding</keyword>
<dbReference type="FunFam" id="3.40.50.300:FF:000178">
    <property type="entry name" value="Arf-GAP with GTPase, ANK repeat and PH domain-containing protein 1"/>
    <property type="match status" value="1"/>
</dbReference>
<dbReference type="InterPro" id="IPR027417">
    <property type="entry name" value="P-loop_NTPase"/>
</dbReference>
<evidence type="ECO:0000256" key="5">
    <source>
        <dbReference type="ARBA" id="ARBA00022553"/>
    </source>
</evidence>
<dbReference type="PRINTS" id="PR00405">
    <property type="entry name" value="REVINTRACTNG"/>
</dbReference>
<evidence type="ECO:0000256" key="11">
    <source>
        <dbReference type="ARBA" id="ARBA00023043"/>
    </source>
</evidence>
<dbReference type="SMART" id="SM00173">
    <property type="entry name" value="RAS"/>
    <property type="match status" value="1"/>
</dbReference>
<dbReference type="InterPro" id="IPR036770">
    <property type="entry name" value="Ankyrin_rpt-contain_sf"/>
</dbReference>
<evidence type="ECO:0000256" key="6">
    <source>
        <dbReference type="ARBA" id="ARBA00022723"/>
    </source>
</evidence>
<dbReference type="SUPFAM" id="SSF57863">
    <property type="entry name" value="ArfGap/RecO-like zinc finger"/>
    <property type="match status" value="1"/>
</dbReference>
<evidence type="ECO:0000256" key="20">
    <source>
        <dbReference type="PROSITE-ProRule" id="PRU00288"/>
    </source>
</evidence>
<dbReference type="InterPro" id="IPR002110">
    <property type="entry name" value="Ankyrin_rpt"/>
</dbReference>
<protein>
    <recommendedName>
        <fullName evidence="15">Arf-GAP with GTPase, ANK repeat and PH domain-containing protein 3</fullName>
    </recommendedName>
    <alternativeName>
        <fullName evidence="16">CRAM-associated GTPase</fullName>
    </alternativeName>
    <alternativeName>
        <fullName evidence="17">Centaurin-gamma-3</fullName>
    </alternativeName>
    <alternativeName>
        <fullName evidence="18">MR1-interacting protein</fullName>
    </alternativeName>
</protein>
<keyword evidence="7" id="KW-0677">Repeat</keyword>
<evidence type="ECO:0000256" key="4">
    <source>
        <dbReference type="ARBA" id="ARBA00022490"/>
    </source>
</evidence>
<feature type="compositionally biased region" description="Polar residues" evidence="21">
    <location>
        <begin position="447"/>
        <end position="460"/>
    </location>
</feature>
<evidence type="ECO:0000256" key="1">
    <source>
        <dbReference type="ARBA" id="ARBA00004496"/>
    </source>
</evidence>
<dbReference type="InterPro" id="IPR038508">
    <property type="entry name" value="ArfGAP_dom_sf"/>
</dbReference>
<dbReference type="Pfam" id="PF12796">
    <property type="entry name" value="Ank_2"/>
    <property type="match status" value="1"/>
</dbReference>
<evidence type="ECO:0000256" key="3">
    <source>
        <dbReference type="ARBA" id="ARBA00022468"/>
    </source>
</evidence>
<dbReference type="Gene3D" id="1.10.220.150">
    <property type="entry name" value="Arf GTPase activating protein"/>
    <property type="match status" value="1"/>
</dbReference>
<feature type="region of interest" description="Disordered" evidence="21">
    <location>
        <begin position="1359"/>
        <end position="1416"/>
    </location>
</feature>
<feature type="region of interest" description="Disordered" evidence="21">
    <location>
        <begin position="1"/>
        <end position="53"/>
    </location>
</feature>
<comment type="caution">
    <text evidence="24">The sequence shown here is derived from an EMBL/GenBank/DDBJ whole genome shotgun (WGS) entry which is preliminary data.</text>
</comment>
<keyword evidence="4" id="KW-0963">Cytoplasm</keyword>
<feature type="region of interest" description="Disordered" evidence="21">
    <location>
        <begin position="1240"/>
        <end position="1259"/>
    </location>
</feature>
<dbReference type="Pfam" id="PF01412">
    <property type="entry name" value="ArfGap"/>
    <property type="match status" value="1"/>
</dbReference>
<keyword evidence="6" id="KW-0479">Metal-binding</keyword>
<dbReference type="GO" id="GO:0005525">
    <property type="term" value="F:GTP binding"/>
    <property type="evidence" value="ECO:0007669"/>
    <property type="project" value="UniProtKB-KW"/>
</dbReference>
<dbReference type="InterPro" id="IPR001806">
    <property type="entry name" value="Small_GTPase"/>
</dbReference>
<dbReference type="FunFam" id="2.30.29.30:FF:000077">
    <property type="entry name" value="Arf-GAP with GTPase, ANK repeat and PH domain-containing protein 1"/>
    <property type="match status" value="1"/>
</dbReference>
<feature type="repeat" description="ANK" evidence="19">
    <location>
        <begin position="1637"/>
        <end position="1669"/>
    </location>
</feature>
<evidence type="ECO:0000256" key="18">
    <source>
        <dbReference type="ARBA" id="ARBA00081856"/>
    </source>
</evidence>
<accession>A0A5A9N395</accession>
<organism evidence="24 25">
    <name type="scientific">Triplophysa tibetana</name>
    <dbReference type="NCBI Taxonomy" id="1572043"/>
    <lineage>
        <taxon>Eukaryota</taxon>
        <taxon>Metazoa</taxon>
        <taxon>Chordata</taxon>
        <taxon>Craniata</taxon>
        <taxon>Vertebrata</taxon>
        <taxon>Euteleostomi</taxon>
        <taxon>Actinopterygii</taxon>
        <taxon>Neopterygii</taxon>
        <taxon>Teleostei</taxon>
        <taxon>Ostariophysi</taxon>
        <taxon>Cypriniformes</taxon>
        <taxon>Nemacheilidae</taxon>
        <taxon>Triplophysa</taxon>
    </lineage>
</organism>
<dbReference type="Gene3D" id="2.30.29.30">
    <property type="entry name" value="Pleckstrin-homology domain (PH domain)/Phosphotyrosine-binding domain (PTB)"/>
    <property type="match status" value="2"/>
</dbReference>
<comment type="subcellular location">
    <subcellularLocation>
        <location evidence="1">Cytoplasm</location>
    </subcellularLocation>
</comment>
<evidence type="ECO:0000313" key="25">
    <source>
        <dbReference type="Proteomes" id="UP000324632"/>
    </source>
</evidence>
<dbReference type="Gene3D" id="3.40.50.300">
    <property type="entry name" value="P-loop containing nucleotide triphosphate hydrolases"/>
    <property type="match status" value="1"/>
</dbReference>
<evidence type="ECO:0000256" key="13">
    <source>
        <dbReference type="ARBA" id="ARBA00054555"/>
    </source>
</evidence>
<dbReference type="PROSITE" id="PS51419">
    <property type="entry name" value="RAB"/>
    <property type="match status" value="1"/>
</dbReference>
<dbReference type="GO" id="GO:0005634">
    <property type="term" value="C:nucleus"/>
    <property type="evidence" value="ECO:0007669"/>
    <property type="project" value="TreeGrafter"/>
</dbReference>
<keyword evidence="5" id="KW-0597">Phosphoprotein</keyword>
<keyword evidence="12" id="KW-0342">GTP-binding</keyword>
<gene>
    <name evidence="24" type="ORF">E1301_Tti020422</name>
</gene>
<dbReference type="Pfam" id="PF00071">
    <property type="entry name" value="Ras"/>
    <property type="match status" value="1"/>
</dbReference>
<evidence type="ECO:0000256" key="8">
    <source>
        <dbReference type="ARBA" id="ARBA00022741"/>
    </source>
</evidence>
<dbReference type="PROSITE" id="PS50297">
    <property type="entry name" value="ANK_REP_REGION"/>
    <property type="match status" value="1"/>
</dbReference>
<dbReference type="GO" id="GO:0005096">
    <property type="term" value="F:GTPase activator activity"/>
    <property type="evidence" value="ECO:0007669"/>
    <property type="project" value="UniProtKB-KW"/>
</dbReference>
<dbReference type="PROSITE" id="PS50115">
    <property type="entry name" value="ARFGAP"/>
    <property type="match status" value="1"/>
</dbReference>
<dbReference type="SUPFAM" id="SSF48403">
    <property type="entry name" value="Ankyrin repeat"/>
    <property type="match status" value="1"/>
</dbReference>
<dbReference type="PROSITE" id="PS50088">
    <property type="entry name" value="ANK_REPEAT"/>
    <property type="match status" value="1"/>
</dbReference>
<feature type="compositionally biased region" description="Basic and acidic residues" evidence="21">
    <location>
        <begin position="31"/>
        <end position="43"/>
    </location>
</feature>
<evidence type="ECO:0000259" key="23">
    <source>
        <dbReference type="PROSITE" id="PS50115"/>
    </source>
</evidence>
<keyword evidence="25" id="KW-1185">Reference proteome</keyword>
<evidence type="ECO:0000256" key="21">
    <source>
        <dbReference type="SAM" id="MobiDB-lite"/>
    </source>
</evidence>
<feature type="domain" description="Arf-GAP" evidence="23">
    <location>
        <begin position="1478"/>
        <end position="1599"/>
    </location>
</feature>
<dbReference type="CDD" id="cd08855">
    <property type="entry name" value="ArfGap_AGAP3"/>
    <property type="match status" value="1"/>
</dbReference>
<evidence type="ECO:0000313" key="24">
    <source>
        <dbReference type="EMBL" id="KAA0704482.1"/>
    </source>
</evidence>
<dbReference type="GO" id="GO:0008270">
    <property type="term" value="F:zinc ion binding"/>
    <property type="evidence" value="ECO:0007669"/>
    <property type="project" value="UniProtKB-KW"/>
</dbReference>
<evidence type="ECO:0000256" key="15">
    <source>
        <dbReference type="ARBA" id="ARBA00069132"/>
    </source>
</evidence>
<dbReference type="Gene3D" id="1.25.40.20">
    <property type="entry name" value="Ankyrin repeat-containing domain"/>
    <property type="match status" value="1"/>
</dbReference>
<dbReference type="InterPro" id="IPR037278">
    <property type="entry name" value="ARFGAP/RecO"/>
</dbReference>
<dbReference type="FunFam" id="1.25.40.20:FF:000038">
    <property type="entry name" value="Arf-GAP with GTPase, ANK repeat and PH domain-containing protein 3"/>
    <property type="match status" value="1"/>
</dbReference>
<feature type="domain" description="PH" evidence="22">
    <location>
        <begin position="1146"/>
        <end position="1457"/>
    </location>
</feature>
<feature type="region of interest" description="Disordered" evidence="21">
    <location>
        <begin position="231"/>
        <end position="263"/>
    </location>
</feature>
<evidence type="ECO:0000256" key="7">
    <source>
        <dbReference type="ARBA" id="ARBA00022737"/>
    </source>
</evidence>
<dbReference type="PANTHER" id="PTHR45819">
    <property type="entry name" value="CENTAURIN-GAMMA-1A"/>
    <property type="match status" value="1"/>
</dbReference>
<evidence type="ECO:0000256" key="14">
    <source>
        <dbReference type="ARBA" id="ARBA00063337"/>
    </source>
</evidence>
<evidence type="ECO:0000256" key="9">
    <source>
        <dbReference type="ARBA" id="ARBA00022771"/>
    </source>
</evidence>
<keyword evidence="11 19" id="KW-0040">ANK repeat</keyword>
<feature type="region of interest" description="Disordered" evidence="21">
    <location>
        <begin position="771"/>
        <end position="790"/>
    </location>
</feature>
<evidence type="ECO:0000256" key="19">
    <source>
        <dbReference type="PROSITE-ProRule" id="PRU00023"/>
    </source>
</evidence>
<dbReference type="InterPro" id="IPR001164">
    <property type="entry name" value="ArfGAP_dom"/>
</dbReference>
<feature type="compositionally biased region" description="Basic residues" evidence="21">
    <location>
        <begin position="1393"/>
        <end position="1403"/>
    </location>
</feature>
<dbReference type="SMART" id="SM00175">
    <property type="entry name" value="RAB"/>
    <property type="match status" value="1"/>
</dbReference>
<keyword evidence="10" id="KW-0862">Zinc</keyword>
<dbReference type="FunFam" id="1.10.220.150:FF:000001">
    <property type="entry name" value="Arf-GAP with GTPase, ANK repeat and PH domain-containing protein 1"/>
    <property type="match status" value="1"/>
</dbReference>
<dbReference type="SMART" id="SM00248">
    <property type="entry name" value="ANK"/>
    <property type="match status" value="2"/>
</dbReference>
<dbReference type="InterPro" id="IPR051282">
    <property type="entry name" value="Arf-GAP_GTPase_ANK_PH"/>
</dbReference>
<evidence type="ECO:0000256" key="16">
    <source>
        <dbReference type="ARBA" id="ARBA00078940"/>
    </source>
</evidence>
<evidence type="ECO:0000259" key="22">
    <source>
        <dbReference type="PROSITE" id="PS50003"/>
    </source>
</evidence>
<dbReference type="EMBL" id="SOYY01000022">
    <property type="protein sequence ID" value="KAA0704482.1"/>
    <property type="molecule type" value="Genomic_DNA"/>
</dbReference>
<feature type="compositionally biased region" description="Basic and acidic residues" evidence="21">
    <location>
        <begin position="962"/>
        <end position="972"/>
    </location>
</feature>
<comment type="function">
    <text evidence="13">GTPase-activating protein for the ADP ribosylation factor family. GTPase which may be involved in the degradation of expanded polyglutamine proteins through the ubiquitin-proteasome pathway.</text>
</comment>
<evidence type="ECO:0000256" key="10">
    <source>
        <dbReference type="ARBA" id="ARBA00022833"/>
    </source>
</evidence>
<feature type="compositionally biased region" description="Low complexity" evidence="21">
    <location>
        <begin position="1247"/>
        <end position="1259"/>
    </location>
</feature>